<reference evidence="1" key="1">
    <citation type="submission" date="2018-06" db="EMBL/GenBank/DDBJ databases">
        <authorList>
            <person name="Zhirakovskaya E."/>
        </authorList>
    </citation>
    <scope>NUCLEOTIDE SEQUENCE</scope>
</reference>
<dbReference type="AlphaFoldDB" id="A0A3B0S0H6"/>
<feature type="non-terminal residue" evidence="1">
    <location>
        <position position="100"/>
    </location>
</feature>
<accession>A0A3B0S0H6</accession>
<organism evidence="1">
    <name type="scientific">hydrothermal vent metagenome</name>
    <dbReference type="NCBI Taxonomy" id="652676"/>
    <lineage>
        <taxon>unclassified sequences</taxon>
        <taxon>metagenomes</taxon>
        <taxon>ecological metagenomes</taxon>
    </lineage>
</organism>
<gene>
    <name evidence="1" type="ORF">MNBD_ALPHA04-488</name>
</gene>
<dbReference type="EMBL" id="UOEF01000253">
    <property type="protein sequence ID" value="VAV97749.1"/>
    <property type="molecule type" value="Genomic_DNA"/>
</dbReference>
<proteinExistence type="predicted"/>
<name>A0A3B0S0H6_9ZZZZ</name>
<sequence>MLNLYQRQYDQFLSNSRGITADPVSFGKVQAFTHNVIRASGFPYPIGKGAIVETENGSFIRAEVTGIQGADTLLTPLELNAAVRVGASVRPTNMTHIIDV</sequence>
<protein>
    <submittedName>
        <fullName evidence="1">Uncharacterized protein</fullName>
    </submittedName>
</protein>
<evidence type="ECO:0000313" key="1">
    <source>
        <dbReference type="EMBL" id="VAV97749.1"/>
    </source>
</evidence>